<protein>
    <submittedName>
        <fullName evidence="2">Uncharacterized protein</fullName>
    </submittedName>
</protein>
<evidence type="ECO:0000256" key="1">
    <source>
        <dbReference type="SAM" id="MobiDB-lite"/>
    </source>
</evidence>
<dbReference type="Proteomes" id="UP000198324">
    <property type="component" value="Unassembled WGS sequence"/>
</dbReference>
<accession>A0A239BUL0</accession>
<dbReference type="AlphaFoldDB" id="A0A239BUL0"/>
<keyword evidence="3" id="KW-1185">Reference proteome</keyword>
<dbReference type="EMBL" id="FZOC01000006">
    <property type="protein sequence ID" value="SNS11101.1"/>
    <property type="molecule type" value="Genomic_DNA"/>
</dbReference>
<feature type="compositionally biased region" description="Low complexity" evidence="1">
    <location>
        <begin position="85"/>
        <end position="116"/>
    </location>
</feature>
<evidence type="ECO:0000313" key="3">
    <source>
        <dbReference type="Proteomes" id="UP000198324"/>
    </source>
</evidence>
<dbReference type="RefSeq" id="WP_089274987.1">
    <property type="nucleotide sequence ID" value="NZ_FZOC01000006.1"/>
</dbReference>
<reference evidence="2 3" key="1">
    <citation type="submission" date="2017-06" db="EMBL/GenBank/DDBJ databases">
        <authorList>
            <person name="Kim H.J."/>
            <person name="Triplett B.A."/>
        </authorList>
    </citation>
    <scope>NUCLEOTIDE SEQUENCE [LARGE SCALE GENOMIC DNA]</scope>
    <source>
        <strain evidence="2 3">DSM 13116</strain>
    </source>
</reference>
<evidence type="ECO:0000313" key="2">
    <source>
        <dbReference type="EMBL" id="SNS11101.1"/>
    </source>
</evidence>
<name>A0A239BUL0_9BACT</name>
<feature type="region of interest" description="Disordered" evidence="1">
    <location>
        <begin position="70"/>
        <end position="126"/>
    </location>
</feature>
<sequence>MRNIWRALPRLALPAAVGLGLAYVVTGFAPRPQGALRPPEELRAKGLAMAEESPVRAILERNVLRLESPPFAPPDIPLPPPAEPAPEAAALNRPPAPEGASNATAPAGAANAASTPGQPGTDGQSAAFAPLEPLLLPMADKNRKRHALSGGASVLGFVAAPQNVPPGLEGFRLVAVMAGARPAAMFLVDGVPLTLHPGGQAKGWTLEAVERGRVLLRKNGQVRALALNGAAGPASPTPGGP</sequence>
<proteinExistence type="predicted"/>
<feature type="compositionally biased region" description="Pro residues" evidence="1">
    <location>
        <begin position="70"/>
        <end position="84"/>
    </location>
</feature>
<gene>
    <name evidence="2" type="ORF">SAMN04488503_2786</name>
</gene>
<organism evidence="2 3">
    <name type="scientific">Humidesulfovibrio mexicanus</name>
    <dbReference type="NCBI Taxonomy" id="147047"/>
    <lineage>
        <taxon>Bacteria</taxon>
        <taxon>Pseudomonadati</taxon>
        <taxon>Thermodesulfobacteriota</taxon>
        <taxon>Desulfovibrionia</taxon>
        <taxon>Desulfovibrionales</taxon>
        <taxon>Desulfovibrionaceae</taxon>
        <taxon>Humidesulfovibrio</taxon>
    </lineage>
</organism>